<gene>
    <name evidence="1" type="ORF">NNL38_23165</name>
</gene>
<organism evidence="1 2">
    <name type="scientific">Photobacterium atrarenae</name>
    <dbReference type="NCBI Taxonomy" id="865757"/>
    <lineage>
        <taxon>Bacteria</taxon>
        <taxon>Pseudomonadati</taxon>
        <taxon>Pseudomonadota</taxon>
        <taxon>Gammaproteobacteria</taxon>
        <taxon>Vibrionales</taxon>
        <taxon>Vibrionaceae</taxon>
        <taxon>Photobacterium</taxon>
    </lineage>
</organism>
<evidence type="ECO:0000313" key="1">
    <source>
        <dbReference type="EMBL" id="UTV29906.1"/>
    </source>
</evidence>
<evidence type="ECO:0000313" key="2">
    <source>
        <dbReference type="Proteomes" id="UP001057998"/>
    </source>
</evidence>
<proteinExistence type="predicted"/>
<dbReference type="EMBL" id="CP101509">
    <property type="protein sequence ID" value="UTV29906.1"/>
    <property type="molecule type" value="Genomic_DNA"/>
</dbReference>
<accession>A0ABY5GM89</accession>
<keyword evidence="2" id="KW-1185">Reference proteome</keyword>
<protein>
    <submittedName>
        <fullName evidence="1">Uncharacterized protein</fullName>
    </submittedName>
</protein>
<dbReference type="RefSeq" id="WP_255391239.1">
    <property type="nucleotide sequence ID" value="NZ_CP101509.1"/>
</dbReference>
<reference evidence="1" key="1">
    <citation type="submission" date="2022-07" db="EMBL/GenBank/DDBJ databases">
        <title>Genome sequencing of Photobacterium atrarenae GJH2-4.</title>
        <authorList>
            <person name="Park S.-J."/>
        </authorList>
    </citation>
    <scope>NUCLEOTIDE SEQUENCE</scope>
    <source>
        <strain evidence="1">GJH2-4</strain>
    </source>
</reference>
<dbReference type="Proteomes" id="UP001057998">
    <property type="component" value="Chromosome 2"/>
</dbReference>
<name>A0ABY5GM89_9GAMM</name>
<sequence>MKKLIFIVLLILSDTALSESSVKPLSEKLEKEISENMSESSYFPILKPGDWVGITHGAVRQTLIGEPENPDLVIGFGMDTPENFVFLMHSDEDKLDIQNVVNNAYSNLENMDVVFTPSQVLDNKVLTASGKLFSSEAILSKKHMLKAHKILNAKQMLVSIPRRTGLMAISRDAPKEILNKFIYLHSHAWNDASYGNAPIANVLFVLEGGDIVGIIPMD</sequence>